<evidence type="ECO:0000256" key="2">
    <source>
        <dbReference type="ARBA" id="ARBA00023315"/>
    </source>
</evidence>
<evidence type="ECO:0000313" key="6">
    <source>
        <dbReference type="Proteomes" id="UP000544110"/>
    </source>
</evidence>
<dbReference type="EMBL" id="JACCAC010000001">
    <property type="protein sequence ID" value="NYG56986.1"/>
    <property type="molecule type" value="Genomic_DNA"/>
</dbReference>
<dbReference type="InterPro" id="IPR051531">
    <property type="entry name" value="N-acetyltransferase"/>
</dbReference>
<gene>
    <name evidence="5" type="ORF">BJ989_003290</name>
</gene>
<name>A0A7Y9RX10_9ACTN</name>
<dbReference type="InterPro" id="IPR000182">
    <property type="entry name" value="GNAT_dom"/>
</dbReference>
<reference evidence="5 6" key="1">
    <citation type="submission" date="2020-07" db="EMBL/GenBank/DDBJ databases">
        <title>Sequencing the genomes of 1000 actinobacteria strains.</title>
        <authorList>
            <person name="Klenk H.-P."/>
        </authorList>
    </citation>
    <scope>NUCLEOTIDE SEQUENCE [LARGE SCALE GENOMIC DNA]</scope>
    <source>
        <strain evidence="5 6">DSM 24552</strain>
    </source>
</reference>
<dbReference type="PANTHER" id="PTHR43792:SF8">
    <property type="entry name" value="[RIBOSOMAL PROTEIN US5]-ALANINE N-ACETYLTRANSFERASE"/>
    <property type="match status" value="1"/>
</dbReference>
<dbReference type="Pfam" id="PF13302">
    <property type="entry name" value="Acetyltransf_3"/>
    <property type="match status" value="1"/>
</dbReference>
<keyword evidence="2 5" id="KW-0012">Acyltransferase</keyword>
<comment type="caution">
    <text evidence="5">The sequence shown here is derived from an EMBL/GenBank/DDBJ whole genome shotgun (WGS) entry which is preliminary data.</text>
</comment>
<dbReference type="Proteomes" id="UP000544110">
    <property type="component" value="Unassembled WGS sequence"/>
</dbReference>
<dbReference type="EC" id="2.3.1.267" evidence="5"/>
<proteinExistence type="inferred from homology"/>
<protein>
    <submittedName>
        <fullName evidence="5">Ribosomal-protein-alanine N-acetyltransferase</fullName>
        <ecNumber evidence="5">2.3.1.267</ecNumber>
    </submittedName>
</protein>
<keyword evidence="1 5" id="KW-0808">Transferase</keyword>
<accession>A0A7Y9RX10</accession>
<feature type="domain" description="N-acetyltransferase" evidence="4">
    <location>
        <begin position="16"/>
        <end position="185"/>
    </location>
</feature>
<dbReference type="GO" id="GO:0005737">
    <property type="term" value="C:cytoplasm"/>
    <property type="evidence" value="ECO:0007669"/>
    <property type="project" value="TreeGrafter"/>
</dbReference>
<evidence type="ECO:0000259" key="4">
    <source>
        <dbReference type="PROSITE" id="PS51186"/>
    </source>
</evidence>
<comment type="similarity">
    <text evidence="3">Belongs to the acetyltransferase family. RimJ subfamily.</text>
</comment>
<dbReference type="PROSITE" id="PS51186">
    <property type="entry name" value="GNAT"/>
    <property type="match status" value="1"/>
</dbReference>
<dbReference type="SUPFAM" id="SSF55729">
    <property type="entry name" value="Acyl-CoA N-acyltransferases (Nat)"/>
    <property type="match status" value="1"/>
</dbReference>
<keyword evidence="6" id="KW-1185">Reference proteome</keyword>
<dbReference type="GO" id="GO:0008999">
    <property type="term" value="F:protein-N-terminal-alanine acetyltransferase activity"/>
    <property type="evidence" value="ECO:0007669"/>
    <property type="project" value="UniProtKB-EC"/>
</dbReference>
<dbReference type="Gene3D" id="3.40.630.30">
    <property type="match status" value="1"/>
</dbReference>
<dbReference type="AlphaFoldDB" id="A0A7Y9RX10"/>
<sequence>MSRAPGWPVRLADGELLLRPVSQHDADAWREVRSRNADWLRPWDATVPPGADARPSSFRALVRQLRRLAREGQAMPFALEVDGRFRGQLTVSSIVRGSAQFATVGYWIDRDVAGRGLVPRAVALAVDHCFTAGGLHRVEVAVRPENSNSLRVVEKLGLHEVGLAPRYLHIDGGWRDHRIYAVTREEAPQGLRARLP</sequence>
<evidence type="ECO:0000256" key="3">
    <source>
        <dbReference type="ARBA" id="ARBA00038502"/>
    </source>
</evidence>
<evidence type="ECO:0000256" key="1">
    <source>
        <dbReference type="ARBA" id="ARBA00022679"/>
    </source>
</evidence>
<dbReference type="PANTHER" id="PTHR43792">
    <property type="entry name" value="GNAT FAMILY, PUTATIVE (AFU_ORTHOLOGUE AFUA_3G00765)-RELATED-RELATED"/>
    <property type="match status" value="1"/>
</dbReference>
<dbReference type="InterPro" id="IPR016181">
    <property type="entry name" value="Acyl_CoA_acyltransferase"/>
</dbReference>
<dbReference type="RefSeq" id="WP_179519150.1">
    <property type="nucleotide sequence ID" value="NZ_JACCAC010000001.1"/>
</dbReference>
<evidence type="ECO:0000313" key="5">
    <source>
        <dbReference type="EMBL" id="NYG56986.1"/>
    </source>
</evidence>
<organism evidence="5 6">
    <name type="scientific">Nocardioides perillae</name>
    <dbReference type="NCBI Taxonomy" id="1119534"/>
    <lineage>
        <taxon>Bacteria</taxon>
        <taxon>Bacillati</taxon>
        <taxon>Actinomycetota</taxon>
        <taxon>Actinomycetes</taxon>
        <taxon>Propionibacteriales</taxon>
        <taxon>Nocardioidaceae</taxon>
        <taxon>Nocardioides</taxon>
    </lineage>
</organism>